<reference evidence="3" key="1">
    <citation type="submission" date="2021-01" db="EMBL/GenBank/DDBJ databases">
        <title>Whole genome shotgun sequence of Rugosimonospora africana NBRC 104875.</title>
        <authorList>
            <person name="Komaki H."/>
            <person name="Tamura T."/>
        </authorList>
    </citation>
    <scope>NUCLEOTIDE SEQUENCE</scope>
    <source>
        <strain evidence="3">NBRC 104875</strain>
    </source>
</reference>
<dbReference type="RefSeq" id="WP_203920711.1">
    <property type="nucleotide sequence ID" value="NZ_BONZ01000050.1"/>
</dbReference>
<feature type="transmembrane region" description="Helical" evidence="1">
    <location>
        <begin position="31"/>
        <end position="51"/>
    </location>
</feature>
<keyword evidence="1" id="KW-0472">Membrane</keyword>
<name>A0A8J3QTF2_9ACTN</name>
<evidence type="ECO:0000313" key="3">
    <source>
        <dbReference type="EMBL" id="GIH17145.1"/>
    </source>
</evidence>
<keyword evidence="1" id="KW-1133">Transmembrane helix</keyword>
<evidence type="ECO:0000313" key="4">
    <source>
        <dbReference type="Proteomes" id="UP000642748"/>
    </source>
</evidence>
<keyword evidence="4" id="KW-1185">Reference proteome</keyword>
<protein>
    <recommendedName>
        <fullName evidence="2">DUF6458 domain-containing protein</fullName>
    </recommendedName>
</protein>
<comment type="caution">
    <text evidence="3">The sequence shown here is derived from an EMBL/GenBank/DDBJ whole genome shotgun (WGS) entry which is preliminary data.</text>
</comment>
<evidence type="ECO:0000256" key="1">
    <source>
        <dbReference type="SAM" id="Phobius"/>
    </source>
</evidence>
<dbReference type="Pfam" id="PF20059">
    <property type="entry name" value="DUF6458"/>
    <property type="match status" value="1"/>
</dbReference>
<gene>
    <name evidence="3" type="ORF">Raf01_53170</name>
</gene>
<proteinExistence type="predicted"/>
<dbReference type="Proteomes" id="UP000642748">
    <property type="component" value="Unassembled WGS sequence"/>
</dbReference>
<evidence type="ECO:0000259" key="2">
    <source>
        <dbReference type="Pfam" id="PF20059"/>
    </source>
</evidence>
<keyword evidence="1" id="KW-0812">Transmembrane</keyword>
<organism evidence="3 4">
    <name type="scientific">Rugosimonospora africana</name>
    <dbReference type="NCBI Taxonomy" id="556532"/>
    <lineage>
        <taxon>Bacteria</taxon>
        <taxon>Bacillati</taxon>
        <taxon>Actinomycetota</taxon>
        <taxon>Actinomycetes</taxon>
        <taxon>Micromonosporales</taxon>
        <taxon>Micromonosporaceae</taxon>
        <taxon>Rugosimonospora</taxon>
    </lineage>
</organism>
<sequence>MGIGVSLFLIAAGAILAFALNVHVGGVNMDVVGWILMAVGALGLVVTTFIWGGRRGRVVSDEPTTYRTIEERRGYGPPDAL</sequence>
<accession>A0A8J3QTF2</accession>
<feature type="domain" description="DUF6458" evidence="2">
    <location>
        <begin position="1"/>
        <end position="73"/>
    </location>
</feature>
<dbReference type="InterPro" id="IPR045597">
    <property type="entry name" value="DUF6458"/>
</dbReference>
<dbReference type="EMBL" id="BONZ01000050">
    <property type="protein sequence ID" value="GIH17145.1"/>
    <property type="molecule type" value="Genomic_DNA"/>
</dbReference>
<dbReference type="AlphaFoldDB" id="A0A8J3QTF2"/>